<reference evidence="1" key="1">
    <citation type="journal article" date="2018" name="Genome Biol.">
        <title>SKESA: strategic k-mer extension for scrupulous assemblies.</title>
        <authorList>
            <person name="Souvorov A."/>
            <person name="Agarwala R."/>
            <person name="Lipman D.J."/>
        </authorList>
    </citation>
    <scope>NUCLEOTIDE SEQUENCE</scope>
    <source>
        <strain evidence="1">SL1344</strain>
    </source>
</reference>
<protein>
    <submittedName>
        <fullName evidence="1">DUF2513 domain-containing protein</fullName>
    </submittedName>
</protein>
<evidence type="ECO:0000313" key="1">
    <source>
        <dbReference type="EMBL" id="HAD6861416.1"/>
    </source>
</evidence>
<accession>A0A718UPJ6</accession>
<gene>
    <name evidence="1" type="ORF">G1X41_05135</name>
</gene>
<sequence length="134" mass="15128">MKIDYDELARILDTFLNADSAFITLKDVGIDTTDDDEKLIFHLLLLVENGLIGNRDLQTGTPECIGLKFTTTGIGWRNIPIRLTQDGHDFANALHQKPILERIKKEFAEAPFDLVKDLGKGFLTQLFKKKLGIE</sequence>
<dbReference type="EMBL" id="DAAPMV010000001">
    <property type="protein sequence ID" value="HAD6861416.1"/>
    <property type="molecule type" value="Genomic_DNA"/>
</dbReference>
<reference evidence="1" key="2">
    <citation type="submission" date="2019-01" db="EMBL/GenBank/DDBJ databases">
        <authorList>
            <consortium name="NCBI Pathogen Detection Project"/>
        </authorList>
    </citation>
    <scope>NUCLEOTIDE SEQUENCE</scope>
    <source>
        <strain evidence="1">SL1344</strain>
    </source>
</reference>
<proteinExistence type="predicted"/>
<dbReference type="AlphaFoldDB" id="A0A718UPJ6"/>
<name>A0A718UPJ6_SALTS</name>
<comment type="caution">
    <text evidence="1">The sequence shown here is derived from an EMBL/GenBank/DDBJ whole genome shotgun (WGS) entry which is preliminary data.</text>
</comment>
<organism evidence="1">
    <name type="scientific">Salmonella typhimurium (strain SL1344)</name>
    <dbReference type="NCBI Taxonomy" id="216597"/>
    <lineage>
        <taxon>Bacteria</taxon>
        <taxon>Pseudomonadati</taxon>
        <taxon>Pseudomonadota</taxon>
        <taxon>Gammaproteobacteria</taxon>
        <taxon>Enterobacterales</taxon>
        <taxon>Enterobacteriaceae</taxon>
        <taxon>Salmonella</taxon>
    </lineage>
</organism>